<gene>
    <name evidence="2" type="ORF">L1049_013781</name>
</gene>
<sequence length="625" mass="68181">MATISRARIDDEPRSGGKIVRNKRIAAARTPYDRPRLRSQVLESPSWLAVATRMVATGAGKFLSSVFGPDSSSSSTSSDGDSDDEVDDDNDLDDISIQGADRLHTKNGMSSKMIQYFRKEPQSIELKNETKHLIEQLLKQETFSRDECDRLIRIIKSRVVDCPIRKDGQDGSLSEIPNRTVGNDARMTDLCSTAVMAAKRWLEEKKSGSSSKPILDHGTCSLNSFMLQQGTEAEAGSPVDMAKSYMRARPLWSSPSMNHIEFRTPSPTRIQPYKEEAKYSISGNSLSSSKLKMDPLTTGSWNILEEIRRVRAKATEDLLGTLPSTKIDSPAFVLEHKTSLNSLVTGKAEAGMGDKLHDSNSFTGTKSIDESLNLAIEVTTCHGIPVSDMTRDGLRNQALPSTPIIYFPEQNQDLEASQSNEGKQGLRDGSEDILSYGQKLKSSNDMKAGLQSDVGDVDALKDMNGSNLLLNCTSGGTIQDSRTNERNSSTSKEATGLRDASTANGFPSLESSLSAGLGTDPNPGPSKKELLDPVSSSYIKITTRAPGEETCELLSEASIEVPIINETEDVASGSQNSSSMQYEELSQKLPQTNSNCTLAGKTSMVEKHQVKRLTRYNRKSRGRGK</sequence>
<dbReference type="GO" id="GO:0071763">
    <property type="term" value="P:nuclear membrane organization"/>
    <property type="evidence" value="ECO:0007669"/>
    <property type="project" value="TreeGrafter"/>
</dbReference>
<evidence type="ECO:0008006" key="4">
    <source>
        <dbReference type="Google" id="ProtNLM"/>
    </source>
</evidence>
<reference evidence="2 3" key="1">
    <citation type="journal article" date="2024" name="Plant J.">
        <title>Genome sequences and population genomics reveal climatic adaptation and genomic divergence between two closely related sweetgum species.</title>
        <authorList>
            <person name="Xu W.Q."/>
            <person name="Ren C.Q."/>
            <person name="Zhang X.Y."/>
            <person name="Comes H.P."/>
            <person name="Liu X.H."/>
            <person name="Li Y.G."/>
            <person name="Kettle C.J."/>
            <person name="Jalonen R."/>
            <person name="Gaisberger H."/>
            <person name="Ma Y.Z."/>
            <person name="Qiu Y.X."/>
        </authorList>
    </citation>
    <scope>NUCLEOTIDE SEQUENCE [LARGE SCALE GENOMIC DNA]</scope>
    <source>
        <strain evidence="2">Hangzhou</strain>
    </source>
</reference>
<dbReference type="PANTHER" id="PTHR33416">
    <property type="entry name" value="NUCLEAR PORE COMPLEX PROTEIN NUP1"/>
    <property type="match status" value="1"/>
</dbReference>
<proteinExistence type="predicted"/>
<feature type="compositionally biased region" description="Polar residues" evidence="1">
    <location>
        <begin position="572"/>
        <end position="581"/>
    </location>
</feature>
<feature type="region of interest" description="Disordered" evidence="1">
    <location>
        <begin position="475"/>
        <end position="531"/>
    </location>
</feature>
<feature type="compositionally biased region" description="Polar residues" evidence="1">
    <location>
        <begin position="475"/>
        <end position="493"/>
    </location>
</feature>
<feature type="compositionally biased region" description="Polar residues" evidence="1">
    <location>
        <begin position="588"/>
        <end position="597"/>
    </location>
</feature>
<dbReference type="AlphaFoldDB" id="A0AAP0RQQ8"/>
<evidence type="ECO:0000313" key="2">
    <source>
        <dbReference type="EMBL" id="KAK9280096.1"/>
    </source>
</evidence>
<feature type="region of interest" description="Disordered" evidence="1">
    <location>
        <begin position="570"/>
        <end position="625"/>
    </location>
</feature>
<protein>
    <recommendedName>
        <fullName evidence="4">Protein KAKU4</fullName>
    </recommendedName>
</protein>
<dbReference type="Proteomes" id="UP001415857">
    <property type="component" value="Unassembled WGS sequence"/>
</dbReference>
<keyword evidence="3" id="KW-1185">Reference proteome</keyword>
<accession>A0AAP0RQQ8</accession>
<dbReference type="PANTHER" id="PTHR33416:SF17">
    <property type="entry name" value="PROTEIN KAKU4"/>
    <property type="match status" value="1"/>
</dbReference>
<feature type="compositionally biased region" description="Polar residues" evidence="1">
    <location>
        <begin position="501"/>
        <end position="514"/>
    </location>
</feature>
<dbReference type="EMBL" id="JBBPBK010000008">
    <property type="protein sequence ID" value="KAK9280096.1"/>
    <property type="molecule type" value="Genomic_DNA"/>
</dbReference>
<name>A0AAP0RQQ8_LIQFO</name>
<feature type="region of interest" description="Disordered" evidence="1">
    <location>
        <begin position="1"/>
        <end position="37"/>
    </location>
</feature>
<evidence type="ECO:0000256" key="1">
    <source>
        <dbReference type="SAM" id="MobiDB-lite"/>
    </source>
</evidence>
<comment type="caution">
    <text evidence="2">The sequence shown here is derived from an EMBL/GenBank/DDBJ whole genome shotgun (WGS) entry which is preliminary data.</text>
</comment>
<feature type="compositionally biased region" description="Acidic residues" evidence="1">
    <location>
        <begin position="80"/>
        <end position="94"/>
    </location>
</feature>
<dbReference type="GO" id="GO:0005635">
    <property type="term" value="C:nuclear envelope"/>
    <property type="evidence" value="ECO:0007669"/>
    <property type="project" value="TreeGrafter"/>
</dbReference>
<evidence type="ECO:0000313" key="3">
    <source>
        <dbReference type="Proteomes" id="UP001415857"/>
    </source>
</evidence>
<feature type="compositionally biased region" description="Low complexity" evidence="1">
    <location>
        <begin position="66"/>
        <end position="79"/>
    </location>
</feature>
<feature type="region of interest" description="Disordered" evidence="1">
    <location>
        <begin position="66"/>
        <end position="104"/>
    </location>
</feature>
<organism evidence="2 3">
    <name type="scientific">Liquidambar formosana</name>
    <name type="common">Formosan gum</name>
    <dbReference type="NCBI Taxonomy" id="63359"/>
    <lineage>
        <taxon>Eukaryota</taxon>
        <taxon>Viridiplantae</taxon>
        <taxon>Streptophyta</taxon>
        <taxon>Embryophyta</taxon>
        <taxon>Tracheophyta</taxon>
        <taxon>Spermatophyta</taxon>
        <taxon>Magnoliopsida</taxon>
        <taxon>eudicotyledons</taxon>
        <taxon>Gunneridae</taxon>
        <taxon>Pentapetalae</taxon>
        <taxon>Saxifragales</taxon>
        <taxon>Altingiaceae</taxon>
        <taxon>Liquidambar</taxon>
    </lineage>
</organism>
<feature type="compositionally biased region" description="Basic residues" evidence="1">
    <location>
        <begin position="609"/>
        <end position="625"/>
    </location>
</feature>